<protein>
    <submittedName>
        <fullName evidence="1">Uncharacterized protein</fullName>
    </submittedName>
</protein>
<evidence type="ECO:0000313" key="1">
    <source>
        <dbReference type="EMBL" id="CAB4144831.1"/>
    </source>
</evidence>
<gene>
    <name evidence="1" type="ORF">UFOVP470_65</name>
</gene>
<accession>A0A6J5MF44</accession>
<organism evidence="1">
    <name type="scientific">uncultured Caudovirales phage</name>
    <dbReference type="NCBI Taxonomy" id="2100421"/>
    <lineage>
        <taxon>Viruses</taxon>
        <taxon>Duplodnaviria</taxon>
        <taxon>Heunggongvirae</taxon>
        <taxon>Uroviricota</taxon>
        <taxon>Caudoviricetes</taxon>
        <taxon>Peduoviridae</taxon>
        <taxon>Maltschvirus</taxon>
        <taxon>Maltschvirus maltsch</taxon>
    </lineage>
</organism>
<name>A0A6J5MF44_9CAUD</name>
<reference evidence="1" key="1">
    <citation type="submission" date="2020-04" db="EMBL/GenBank/DDBJ databases">
        <authorList>
            <person name="Chiriac C."/>
            <person name="Salcher M."/>
            <person name="Ghai R."/>
            <person name="Kavagutti S V."/>
        </authorList>
    </citation>
    <scope>NUCLEOTIDE SEQUENCE</scope>
</reference>
<proteinExistence type="predicted"/>
<sequence length="58" mass="6228">MAKGKMPSFMMAKFEKGTADKKADMKDMKGMAKKGMAKKPDMGMGYMKGGKVKGGKSC</sequence>
<dbReference type="EMBL" id="LR796429">
    <property type="protein sequence ID" value="CAB4144831.1"/>
    <property type="molecule type" value="Genomic_DNA"/>
</dbReference>